<dbReference type="Gene3D" id="1.25.40.60">
    <property type="match status" value="1"/>
</dbReference>
<evidence type="ECO:0000256" key="4">
    <source>
        <dbReference type="ARBA" id="ARBA00022737"/>
    </source>
</evidence>
<evidence type="ECO:0000256" key="6">
    <source>
        <dbReference type="PROSITE-ProRule" id="PRU00259"/>
    </source>
</evidence>
<dbReference type="InterPro" id="IPR000225">
    <property type="entry name" value="Armadillo"/>
</dbReference>
<feature type="repeat" description="ARM" evidence="6">
    <location>
        <begin position="369"/>
        <end position="406"/>
    </location>
</feature>
<feature type="repeat" description="ARM" evidence="6">
    <location>
        <begin position="326"/>
        <end position="369"/>
    </location>
</feature>
<feature type="repeat" description="ARM" evidence="6">
    <location>
        <begin position="1576"/>
        <end position="1619"/>
    </location>
</feature>
<dbReference type="InterPro" id="IPR027482">
    <property type="entry name" value="Sec1-like_dom2"/>
</dbReference>
<gene>
    <name evidence="10" type="ORF">BUALT_Bualt14G0121500</name>
</gene>
<organism evidence="10 11">
    <name type="scientific">Buddleja alternifolia</name>
    <dbReference type="NCBI Taxonomy" id="168488"/>
    <lineage>
        <taxon>Eukaryota</taxon>
        <taxon>Viridiplantae</taxon>
        <taxon>Streptophyta</taxon>
        <taxon>Embryophyta</taxon>
        <taxon>Tracheophyta</taxon>
        <taxon>Spermatophyta</taxon>
        <taxon>Magnoliopsida</taxon>
        <taxon>eudicotyledons</taxon>
        <taxon>Gunneridae</taxon>
        <taxon>Pentapetalae</taxon>
        <taxon>asterids</taxon>
        <taxon>lamiids</taxon>
        <taxon>Lamiales</taxon>
        <taxon>Scrophulariaceae</taxon>
        <taxon>Buddlejeae</taxon>
        <taxon>Buddleja</taxon>
    </lineage>
</organism>
<dbReference type="SUPFAM" id="SSF56815">
    <property type="entry name" value="Sec1/munc18-like (SM) proteins"/>
    <property type="match status" value="1"/>
</dbReference>
<evidence type="ECO:0000256" key="2">
    <source>
        <dbReference type="ARBA" id="ARBA00010394"/>
    </source>
</evidence>
<dbReference type="Pfam" id="PF00995">
    <property type="entry name" value="Sec1"/>
    <property type="match status" value="1"/>
</dbReference>
<dbReference type="FunFam" id="1.20.5.690:FF:000002">
    <property type="entry name" value="Importin subunit alpha"/>
    <property type="match status" value="1"/>
</dbReference>
<feature type="repeat" description="ARM" evidence="6">
    <location>
        <begin position="1365"/>
        <end position="1408"/>
    </location>
</feature>
<dbReference type="Gene3D" id="1.20.5.690">
    <property type="entry name" value="Importin-alpha, importin-beta-binding domain"/>
    <property type="match status" value="1"/>
</dbReference>
<dbReference type="Gene3D" id="1.25.10.10">
    <property type="entry name" value="Leucine-rich Repeat Variant"/>
    <property type="match status" value="2"/>
</dbReference>
<dbReference type="InterPro" id="IPR036975">
    <property type="entry name" value="Importin-a_IBB_sf"/>
</dbReference>
<dbReference type="InterPro" id="IPR016024">
    <property type="entry name" value="ARM-type_fold"/>
</dbReference>
<dbReference type="GO" id="GO:0016192">
    <property type="term" value="P:vesicle-mediated transport"/>
    <property type="evidence" value="ECO:0007669"/>
    <property type="project" value="InterPro"/>
</dbReference>
<dbReference type="PANTHER" id="PTHR23316">
    <property type="entry name" value="IMPORTIN ALPHA"/>
    <property type="match status" value="1"/>
</dbReference>
<dbReference type="EMBL" id="WHWC01000014">
    <property type="protein sequence ID" value="KAG8370483.1"/>
    <property type="molecule type" value="Genomic_DNA"/>
</dbReference>
<dbReference type="GO" id="GO:0061608">
    <property type="term" value="F:nuclear import signal receptor activity"/>
    <property type="evidence" value="ECO:0007669"/>
    <property type="project" value="InterPro"/>
</dbReference>
<evidence type="ECO:0000259" key="9">
    <source>
        <dbReference type="PROSITE" id="PS51214"/>
    </source>
</evidence>
<evidence type="ECO:0000256" key="5">
    <source>
        <dbReference type="ARBA" id="ARBA00022927"/>
    </source>
</evidence>
<evidence type="ECO:0000256" key="8">
    <source>
        <dbReference type="SAM" id="MobiDB-lite"/>
    </source>
</evidence>
<dbReference type="Gene3D" id="3.40.50.2060">
    <property type="match status" value="1"/>
</dbReference>
<evidence type="ECO:0000313" key="10">
    <source>
        <dbReference type="EMBL" id="KAG8370483.1"/>
    </source>
</evidence>
<comment type="similarity">
    <text evidence="2">Belongs to the importin alpha family.</text>
</comment>
<evidence type="ECO:0000256" key="7">
    <source>
        <dbReference type="PROSITE-ProRule" id="PRU00561"/>
    </source>
</evidence>
<dbReference type="Gene3D" id="3.40.50.1910">
    <property type="match status" value="1"/>
</dbReference>
<protein>
    <recommendedName>
        <fullName evidence="9">IBB domain-containing protein</fullName>
    </recommendedName>
</protein>
<dbReference type="InterPro" id="IPR001619">
    <property type="entry name" value="Sec1-like"/>
</dbReference>
<dbReference type="FunFam" id="1.25.10.10:FF:000040">
    <property type="entry name" value="Importin subunit alpha"/>
    <property type="match status" value="2"/>
</dbReference>
<keyword evidence="3 7" id="KW-0813">Transport</keyword>
<proteinExistence type="inferred from homology"/>
<feature type="repeat" description="ARM" evidence="6">
    <location>
        <begin position="115"/>
        <end position="158"/>
    </location>
</feature>
<feature type="repeat" description="ARM" evidence="6">
    <location>
        <begin position="1619"/>
        <end position="1656"/>
    </location>
</feature>
<dbReference type="Pfam" id="PF00514">
    <property type="entry name" value="Arm"/>
    <property type="match status" value="16"/>
</dbReference>
<reference evidence="10" key="1">
    <citation type="submission" date="2019-10" db="EMBL/GenBank/DDBJ databases">
        <authorList>
            <person name="Zhang R."/>
            <person name="Pan Y."/>
            <person name="Wang J."/>
            <person name="Ma R."/>
            <person name="Yu S."/>
        </authorList>
    </citation>
    <scope>NUCLEOTIDE SEQUENCE</scope>
    <source>
        <strain evidence="10">LA-IB0</strain>
        <tissue evidence="10">Leaf</tissue>
    </source>
</reference>
<name>A0AAV6WIU3_9LAMI</name>
<dbReference type="Pfam" id="PF16186">
    <property type="entry name" value="Arm_3"/>
    <property type="match status" value="2"/>
</dbReference>
<keyword evidence="5" id="KW-0653">Protein transport</keyword>
<comment type="caution">
    <text evidence="10">The sequence shown here is derived from an EMBL/GenBank/DDBJ whole genome shotgun (WGS) entry which is preliminary data.</text>
</comment>
<evidence type="ECO:0000256" key="1">
    <source>
        <dbReference type="ARBA" id="ARBA00009884"/>
    </source>
</evidence>
<evidence type="ECO:0000313" key="11">
    <source>
        <dbReference type="Proteomes" id="UP000826271"/>
    </source>
</evidence>
<dbReference type="Proteomes" id="UP000826271">
    <property type="component" value="Unassembled WGS sequence"/>
</dbReference>
<dbReference type="PROSITE" id="PS51214">
    <property type="entry name" value="IBB"/>
    <property type="match status" value="1"/>
</dbReference>
<feature type="domain" description="IBB" evidence="9">
    <location>
        <begin position="1"/>
        <end position="58"/>
    </location>
</feature>
<dbReference type="InterPro" id="IPR011989">
    <property type="entry name" value="ARM-like"/>
</dbReference>
<dbReference type="Pfam" id="PF01749">
    <property type="entry name" value="IBB"/>
    <property type="match status" value="1"/>
</dbReference>
<dbReference type="Gene3D" id="3.90.830.10">
    <property type="entry name" value="Syntaxin Binding Protein 1, Chain A, domain 2"/>
    <property type="match status" value="1"/>
</dbReference>
<comment type="similarity">
    <text evidence="1">Belongs to the STXBP/unc-18/SEC1 family.</text>
</comment>
<evidence type="ECO:0000256" key="3">
    <source>
        <dbReference type="ARBA" id="ARBA00022448"/>
    </source>
</evidence>
<dbReference type="PROSITE" id="PS50176">
    <property type="entry name" value="ARM_REPEAT"/>
    <property type="match status" value="10"/>
</dbReference>
<dbReference type="SUPFAM" id="SSF48371">
    <property type="entry name" value="ARM repeat"/>
    <property type="match status" value="2"/>
</dbReference>
<sequence>MSLRPGAKTEVRRSRYKVAVDAEEGRRRREDNMVEIRKSKREESLLKKRREGLQQQQFSASLHSSALEKKLESLPSMVAGVWSNDGNLQLEATTQFRKLLSIERSPPIEEVIQSGVVPRFVEFLMREDFPQLQFEAAWALTNIASGTSENTKVVIDHGAVPIFVKLLGSPSDDVREQAVWALGNVAGDSPKCRDLVLGHGALVPLLSQLNENAKLSMLRNATWTLSNFCRGKPQPPFEQVRPALPALQRLVYSNDEEVLTDACWALSYLSDGTNDKIQAVIEAGVCQRLVELLLHPSPSVLIPALRTVGNIVTGDDVQTQFIIEHGALPCLLSLLTHHHKKSIKKEACWTISNITAGNKEQIQAVIDVGLIGPLVNLLQTAEFDIKKEAAWAISNATSGGTNEQIMYLVNQNCIKPLCDLLICPDPRIVTVCLEGLENILKIGEAEKVNTGDVNYFAQLIDEAEGLEKIENLQSHDNNEIYEKAVKILETYWLEEDETVTAGDETQPGFNFGGNGVSEDGERGSVLVVGDIVIPMIGSGVRDSTSDEDGRWPIWFCLVLSPVWLSCLGSPTGHDIPTNESLDLLSLIFMLLPEEVEGNDVAFSVSPFPIFPQSKPRNLGTILSTGKSKHFAAQSMALNLRQKQTECIIRMLNLNQAVSFPGGTAKEEVYKILIYDRFCQDILSPLIHVKDLRNHGVTLYFLLDKDRNPVHDVPAVYFLQPTPSNVQRVISDASRALYDSFHLNFSSSIPRPLLEDLATGTISSDSIQRISKVHDQYLEFVTLEDNLFSLANKNCYVQLNDPSAGDKEIEEIIEKIVGGLFCVLSTLAVVPIIRCPRGGPAEMVASLLDQRLRDHLLAKNNLFTEGGNFTSSFQRPILCIFDRNFELSVGIQHDFRYKPLVHDVLGLRLNRLNVRGEKGAMKSYEFDRLDPFWAANGSLEFPEVAVEIETQLTKYKKDVEEVNRRTGGDAGAEFDGTDLIGNTKHLMNAVNSLPELTERKQVIDKHTNIATTLLGEIKERGLDSYCKKESDMMVRGGIDRSELLGVLKGKGSKMDKLRFAIMFLISAESIPSSEIEAVEAALRESEVDTSAFHYVKKIKSLNVSLASANSASRSNIVDWAEKLYGQSISAVTAGVKNLLSSDHQLVLTRTVDALMEGKPNPEIESYLVFDPRAPKSASVSSGNHLKGPFKEAIVFMIGGGNYVEYGSLQEFAHHQQPNKHVIYGTTEILTGDEFVEQLALLGQKTGFGSSDSYHLVVCLENLQMDVVPFENHLPNGGAAEPLQGGGGRRGGAAKERGQYGGDPKDIILVIRWGLMAFLCFQLESLPSMVAGVWSNDGNLQLEATTQFRKLLSIERSPPIEEVIQSGVVPRFVEFLMREDFPKLQFEAAWALTNIASGTSENTKVVIDHGAVPTFVKLLGSPCDDVREQAVWALGNVTGDSPKCRDLVLGHGALVPLLSQLNENAELSMLRNATWTLSNFCRGKPQPPFEQERPALPALQRLVYSNDEEVLTDACWALSYLSDGTNDKIQAVIEAGVCQRLVELLLHPSPSVLIPALRTVGNIVTGDDVQTQFIIEHGALPCLLSLLTHHHKKSIKKEACWTISNITAGNKEQIQAVIDVGLIGPLVNLLQTAEFDIKKEAAWAISNATSGGTNEQIMYLVNQNCIKPLCDLLICPDPRIVTVCLEGLENILKIGEAEKVNTGDVNYFAQLIDDAKGLEKIENLQSHDNNEIYEKAVKILETYWLEEDETVTAGDETQPGFNFGGNGVSEDGERGSVLVYGESGQESVVVDEVSSWVVQWYGGINKQVWLSCLGSPTGHDIPTNELGVNNGGLKLKPTKVSLKKISSSNPEEMEIEIDEVLFGLKTQSQDPFSTTEQRRGSQFVGLKARRLPQVSRPVTRNFFAQLLANAQSIAIEKCKVNGGAIVVCVDKGQFHSDDCGICSLYAKEDEDHLQKGEAFMSVVIF</sequence>
<dbReference type="InterPro" id="IPR043127">
    <property type="entry name" value="Sec-1-like_dom3a"/>
</dbReference>
<dbReference type="InterPro" id="IPR032413">
    <property type="entry name" value="Arm_3"/>
</dbReference>
<keyword evidence="11" id="KW-1185">Reference proteome</keyword>
<keyword evidence="4" id="KW-0677">Repeat</keyword>
<feature type="repeat" description="ARM" evidence="6">
    <location>
        <begin position="1492"/>
        <end position="1534"/>
    </location>
</feature>
<feature type="repeat" description="ARM" evidence="6">
    <location>
        <begin position="1408"/>
        <end position="1450"/>
    </location>
</feature>
<feature type="repeat" description="ARM" evidence="6">
    <location>
        <begin position="242"/>
        <end position="284"/>
    </location>
</feature>
<accession>A0AAV6WIU3</accession>
<dbReference type="InterPro" id="IPR036045">
    <property type="entry name" value="Sec1-like_sf"/>
</dbReference>
<dbReference type="InterPro" id="IPR002652">
    <property type="entry name" value="Importin-a_IBB"/>
</dbReference>
<feature type="region of interest" description="Disordered" evidence="8">
    <location>
        <begin position="1274"/>
        <end position="1296"/>
    </location>
</feature>
<dbReference type="InterPro" id="IPR043154">
    <property type="entry name" value="Sec-1-like_dom1"/>
</dbReference>
<dbReference type="GO" id="GO:0006606">
    <property type="term" value="P:protein import into nucleus"/>
    <property type="evidence" value="ECO:0007669"/>
    <property type="project" value="InterPro"/>
</dbReference>
<dbReference type="SMART" id="SM00185">
    <property type="entry name" value="ARM"/>
    <property type="match status" value="16"/>
</dbReference>
<feature type="repeat" description="ARM" evidence="6">
    <location>
        <begin position="158"/>
        <end position="200"/>
    </location>
</feature>